<proteinExistence type="predicted"/>
<protein>
    <submittedName>
        <fullName evidence="1">SprB repeat-containing protein</fullName>
    </submittedName>
</protein>
<gene>
    <name evidence="1" type="ORF">Q5H93_12460</name>
</gene>
<dbReference type="Gene3D" id="2.60.40.740">
    <property type="match status" value="1"/>
</dbReference>
<dbReference type="Proteomes" id="UP001176429">
    <property type="component" value="Unassembled WGS sequence"/>
</dbReference>
<organism evidence="1 2">
    <name type="scientific">Hymenobacter aranciens</name>
    <dbReference type="NCBI Taxonomy" id="3063996"/>
    <lineage>
        <taxon>Bacteria</taxon>
        <taxon>Pseudomonadati</taxon>
        <taxon>Bacteroidota</taxon>
        <taxon>Cytophagia</taxon>
        <taxon>Cytophagales</taxon>
        <taxon>Hymenobacteraceae</taxon>
        <taxon>Hymenobacter</taxon>
    </lineage>
</organism>
<evidence type="ECO:0000313" key="1">
    <source>
        <dbReference type="EMBL" id="MDO7875548.1"/>
    </source>
</evidence>
<sequence>MIELITYWTQTGTYGSQADQVYGTYYEAETWYFNPVTRQVVYTPRPLGGSYTQEQSAGDPPPLTYNRPTTEEFFVYASGADRIGFFHDGLGGFTTVITTLLVSTQVVDNPCFGNRVGQILVAVGGLAGPFTYAWDDGPTTKDRSLVPAGAYRLSVRDVSGAVAHALVTVGQNPEILVVVSKTGGDVSLQVSGGTGPYTYLWSDGVTTSDRAGLAEGPYTCTITDAVGCSKSVEVLVNSNLFFWSRNPILLKLDAGAAYRLDPSTKPNLTFLCEVWVEHVYGSGVFEQVGPSLEQPADAQGRTVFDVQALLGVLLDWHVPAPTQVGLQRADPLFRRFYLAHAERFGTPAVRAGTTVRAQSYVVKGGLSFYEQQARTWQNRYQPTVRPFLTWEPPVKSVLPDQPEFLYYQVQLPATDILLRVRVTFADGTTHVGNYGSASQVLPYEVHCGAVGYSQLGLGRLDRADNPVRAWEAFVMAPDGTPRSEVRRYELDRRHFPRRRYFLFATSLGGMATFAAVGEAQLEAEVKGEEAALALPAGYDPMRGDTLVQERTLRPILKVASSFRTRAQQEAAQDLLLSRRVLLLSREGRWLPGFIKAKNATLLDESKAVPTLEFEFYLPTERLFTPFLGDEQVSYTTPLLP</sequence>
<reference evidence="1" key="1">
    <citation type="submission" date="2023-07" db="EMBL/GenBank/DDBJ databases">
        <authorList>
            <person name="Kim M.K."/>
        </authorList>
    </citation>
    <scope>NUCLEOTIDE SEQUENCE</scope>
    <source>
        <strain evidence="1">ASUV-10-1</strain>
    </source>
</reference>
<dbReference type="RefSeq" id="WP_305006859.1">
    <property type="nucleotide sequence ID" value="NZ_JAUQSY010000007.1"/>
</dbReference>
<dbReference type="InterPro" id="IPR025667">
    <property type="entry name" value="SprB_repeat"/>
</dbReference>
<comment type="caution">
    <text evidence="1">The sequence shown here is derived from an EMBL/GenBank/DDBJ whole genome shotgun (WGS) entry which is preliminary data.</text>
</comment>
<keyword evidence="2" id="KW-1185">Reference proteome</keyword>
<dbReference type="Pfam" id="PF13573">
    <property type="entry name" value="SprB"/>
    <property type="match status" value="2"/>
</dbReference>
<accession>A0ABT9BGA8</accession>
<evidence type="ECO:0000313" key="2">
    <source>
        <dbReference type="Proteomes" id="UP001176429"/>
    </source>
</evidence>
<dbReference type="EMBL" id="JAUQSY010000007">
    <property type="protein sequence ID" value="MDO7875548.1"/>
    <property type="molecule type" value="Genomic_DNA"/>
</dbReference>
<name>A0ABT9BGA8_9BACT</name>